<evidence type="ECO:0008006" key="3">
    <source>
        <dbReference type="Google" id="ProtNLM"/>
    </source>
</evidence>
<evidence type="ECO:0000313" key="1">
    <source>
        <dbReference type="EMBL" id="NIA70108.1"/>
    </source>
</evidence>
<dbReference type="Proteomes" id="UP000761264">
    <property type="component" value="Unassembled WGS sequence"/>
</dbReference>
<dbReference type="AlphaFoldDB" id="A0A967K7X9"/>
<keyword evidence="2" id="KW-1185">Reference proteome</keyword>
<dbReference type="EMBL" id="JAAQPH010000012">
    <property type="protein sequence ID" value="NIA70108.1"/>
    <property type="molecule type" value="Genomic_DNA"/>
</dbReference>
<dbReference type="RefSeq" id="WP_167226390.1">
    <property type="nucleotide sequence ID" value="NZ_JAAQPH010000012.1"/>
</dbReference>
<name>A0A967K7X9_9PROT</name>
<organism evidence="1 2">
    <name type="scientific">Pelagibius litoralis</name>
    <dbReference type="NCBI Taxonomy" id="374515"/>
    <lineage>
        <taxon>Bacteria</taxon>
        <taxon>Pseudomonadati</taxon>
        <taxon>Pseudomonadota</taxon>
        <taxon>Alphaproteobacteria</taxon>
        <taxon>Rhodospirillales</taxon>
        <taxon>Rhodovibrionaceae</taxon>
        <taxon>Pelagibius</taxon>
    </lineage>
</organism>
<proteinExistence type="predicted"/>
<reference evidence="1" key="1">
    <citation type="submission" date="2020-03" db="EMBL/GenBank/DDBJ databases">
        <title>Genome of Pelagibius litoralis DSM 21314T.</title>
        <authorList>
            <person name="Wang G."/>
        </authorList>
    </citation>
    <scope>NUCLEOTIDE SEQUENCE</scope>
    <source>
        <strain evidence="1">DSM 21314</strain>
    </source>
</reference>
<protein>
    <recommendedName>
        <fullName evidence="3">PilZ domain-containing protein</fullName>
    </recommendedName>
</protein>
<accession>A0A967K7X9</accession>
<comment type="caution">
    <text evidence="1">The sequence shown here is derived from an EMBL/GenBank/DDBJ whole genome shotgun (WGS) entry which is preliminary data.</text>
</comment>
<gene>
    <name evidence="1" type="ORF">HBA54_15995</name>
</gene>
<sequence>MSRNITVKGKNRRRDRRHALDLPAEFDGQSVSLVDLSIAGFGAAVDATSVEPTDFAIGKVAVLAITLKDGRRMRLDVIIERGVAPDGTFGGRFVSLSDENYRLIEALLMGREHRV</sequence>
<dbReference type="Gene3D" id="2.40.10.220">
    <property type="entry name" value="predicted glycosyltransferase like domains"/>
    <property type="match status" value="1"/>
</dbReference>
<evidence type="ECO:0000313" key="2">
    <source>
        <dbReference type="Proteomes" id="UP000761264"/>
    </source>
</evidence>